<gene>
    <name evidence="2" type="ORF">CHO01_06810</name>
    <name evidence="3" type="ORF">HNR08_003084</name>
</gene>
<dbReference type="EMBL" id="JACHDN010000001">
    <property type="protein sequence ID" value="MBB5474348.1"/>
    <property type="molecule type" value="Genomic_DNA"/>
</dbReference>
<dbReference type="Gene3D" id="1.10.10.60">
    <property type="entry name" value="Homeodomain-like"/>
    <property type="match status" value="1"/>
</dbReference>
<evidence type="ECO:0000313" key="5">
    <source>
        <dbReference type="Proteomes" id="UP000564629"/>
    </source>
</evidence>
<keyword evidence="4" id="KW-1185">Reference proteome</keyword>
<dbReference type="PROSITE" id="PS01124">
    <property type="entry name" value="HTH_ARAC_FAMILY_2"/>
    <property type="match status" value="1"/>
</dbReference>
<dbReference type="GO" id="GO:0003700">
    <property type="term" value="F:DNA-binding transcription factor activity"/>
    <property type="evidence" value="ECO:0007669"/>
    <property type="project" value="InterPro"/>
</dbReference>
<feature type="domain" description="HTH araC/xylS-type" evidence="1">
    <location>
        <begin position="187"/>
        <end position="269"/>
    </location>
</feature>
<evidence type="ECO:0000259" key="1">
    <source>
        <dbReference type="PROSITE" id="PS01124"/>
    </source>
</evidence>
<dbReference type="GO" id="GO:0043565">
    <property type="term" value="F:sequence-specific DNA binding"/>
    <property type="evidence" value="ECO:0007669"/>
    <property type="project" value="InterPro"/>
</dbReference>
<dbReference type="SMART" id="SM00342">
    <property type="entry name" value="HTH_ARAC"/>
    <property type="match status" value="1"/>
</dbReference>
<evidence type="ECO:0000313" key="2">
    <source>
        <dbReference type="EMBL" id="GEL45565.1"/>
    </source>
</evidence>
<protein>
    <submittedName>
        <fullName evidence="3">AraC-like DNA-binding protein</fullName>
    </submittedName>
</protein>
<name>A0A511F8P0_9CELL</name>
<organism evidence="2 4">
    <name type="scientific">Cellulomonas hominis</name>
    <dbReference type="NCBI Taxonomy" id="156981"/>
    <lineage>
        <taxon>Bacteria</taxon>
        <taxon>Bacillati</taxon>
        <taxon>Actinomycetota</taxon>
        <taxon>Actinomycetes</taxon>
        <taxon>Micrococcales</taxon>
        <taxon>Cellulomonadaceae</taxon>
        <taxon>Cellulomonas</taxon>
    </lineage>
</organism>
<dbReference type="EMBL" id="BJVQ01000005">
    <property type="protein sequence ID" value="GEL45565.1"/>
    <property type="molecule type" value="Genomic_DNA"/>
</dbReference>
<proteinExistence type="predicted"/>
<dbReference type="InterPro" id="IPR018060">
    <property type="entry name" value="HTH_AraC"/>
</dbReference>
<dbReference type="AlphaFoldDB" id="A0A511F8P0"/>
<dbReference type="Proteomes" id="UP000564629">
    <property type="component" value="Unassembled WGS sequence"/>
</dbReference>
<evidence type="ECO:0000313" key="4">
    <source>
        <dbReference type="Proteomes" id="UP000321723"/>
    </source>
</evidence>
<comment type="caution">
    <text evidence="2">The sequence shown here is derived from an EMBL/GenBank/DDBJ whole genome shotgun (WGS) entry which is preliminary data.</text>
</comment>
<reference evidence="2 4" key="1">
    <citation type="submission" date="2019-07" db="EMBL/GenBank/DDBJ databases">
        <title>Whole genome shotgun sequence of Cellulomonas hominis NBRC 16055.</title>
        <authorList>
            <person name="Hosoyama A."/>
            <person name="Uohara A."/>
            <person name="Ohji S."/>
            <person name="Ichikawa N."/>
        </authorList>
    </citation>
    <scope>NUCLEOTIDE SEQUENCE [LARGE SCALE GENOMIC DNA]</scope>
    <source>
        <strain evidence="2 4">NBRC 16055</strain>
    </source>
</reference>
<reference evidence="3 5" key="2">
    <citation type="submission" date="2020-08" db="EMBL/GenBank/DDBJ databases">
        <title>Sequencing the genomes of 1000 actinobacteria strains.</title>
        <authorList>
            <person name="Klenk H.-P."/>
        </authorList>
    </citation>
    <scope>NUCLEOTIDE SEQUENCE [LARGE SCALE GENOMIC DNA]</scope>
    <source>
        <strain evidence="3 5">DSM 9581</strain>
    </source>
</reference>
<sequence length="280" mass="29439">MAAVTSARRSVTVAPGPSGLVEALWVAHGPHGAPPRVALPDGRPAAVVRLGGPVRWVDPLTRETEVIGSVLRGPRSVPQVVLADDPAAPSFEVGARLAPWALSALRPDGGFLVDDHRPLAAVLGLDEEGLAARLRAGDPEDAAAVARALEAELVAAVRRPVPAGDRADLERVVRIADTERGLVRSIDLARSVDRSLASLHALFAAHVGVTPAAFLSAVRLSCAVRELGVDDRGDAPRVVAVLRSYADAGYPQREVERFTGLSPLELRRAVRGMEEVLATV</sequence>
<dbReference type="RefSeq" id="WP_146833597.1">
    <property type="nucleotide sequence ID" value="NZ_BJVQ01000005.1"/>
</dbReference>
<dbReference type="OrthoDB" id="4824114at2"/>
<accession>A0A511F8P0</accession>
<dbReference type="Proteomes" id="UP000321723">
    <property type="component" value="Unassembled WGS sequence"/>
</dbReference>
<keyword evidence="3" id="KW-0238">DNA-binding</keyword>
<evidence type="ECO:0000313" key="3">
    <source>
        <dbReference type="EMBL" id="MBB5474348.1"/>
    </source>
</evidence>